<accession>A0ABV2QA16</accession>
<gene>
    <name evidence="1" type="ORF">ABIE13_002997</name>
</gene>
<comment type="caution">
    <text evidence="1">The sequence shown here is derived from an EMBL/GenBank/DDBJ whole genome shotgun (WGS) entry which is preliminary data.</text>
</comment>
<evidence type="ECO:0000313" key="1">
    <source>
        <dbReference type="EMBL" id="MET4577886.1"/>
    </source>
</evidence>
<evidence type="ECO:0000313" key="2">
    <source>
        <dbReference type="Proteomes" id="UP001549320"/>
    </source>
</evidence>
<proteinExistence type="predicted"/>
<dbReference type="RefSeq" id="WP_354444627.1">
    <property type="nucleotide sequence ID" value="NZ_JBEPSH010000005.1"/>
</dbReference>
<dbReference type="Proteomes" id="UP001549320">
    <property type="component" value="Unassembled WGS sequence"/>
</dbReference>
<organism evidence="1 2">
    <name type="scientific">Ottowia thiooxydans</name>
    <dbReference type="NCBI Taxonomy" id="219182"/>
    <lineage>
        <taxon>Bacteria</taxon>
        <taxon>Pseudomonadati</taxon>
        <taxon>Pseudomonadota</taxon>
        <taxon>Betaproteobacteria</taxon>
        <taxon>Burkholderiales</taxon>
        <taxon>Comamonadaceae</taxon>
        <taxon>Ottowia</taxon>
    </lineage>
</organism>
<name>A0ABV2QA16_9BURK</name>
<evidence type="ECO:0008006" key="3">
    <source>
        <dbReference type="Google" id="ProtNLM"/>
    </source>
</evidence>
<sequence length="103" mass="11358">MSQRAELAARREQLLLRSAQLREQLAHRSRVVQPAFRAADKVREGASWVQANPALIAVVGAALLGAAAARPKAVMGLGLRAWSGWQMFQRVRPVANAFLRQIF</sequence>
<dbReference type="InterPro" id="IPR025612">
    <property type="entry name" value="YqjK"/>
</dbReference>
<protein>
    <recommendedName>
        <fullName evidence="3">YqjK-like protein</fullName>
    </recommendedName>
</protein>
<dbReference type="EMBL" id="JBEPSH010000005">
    <property type="protein sequence ID" value="MET4577886.1"/>
    <property type="molecule type" value="Genomic_DNA"/>
</dbReference>
<keyword evidence="2" id="KW-1185">Reference proteome</keyword>
<dbReference type="Pfam" id="PF13997">
    <property type="entry name" value="YqjK"/>
    <property type="match status" value="1"/>
</dbReference>
<reference evidence="1 2" key="1">
    <citation type="submission" date="2024-06" db="EMBL/GenBank/DDBJ databases">
        <title>Sorghum-associated microbial communities from plants grown in Nebraska, USA.</title>
        <authorList>
            <person name="Schachtman D."/>
        </authorList>
    </citation>
    <scope>NUCLEOTIDE SEQUENCE [LARGE SCALE GENOMIC DNA]</scope>
    <source>
        <strain evidence="1 2">2709</strain>
    </source>
</reference>